<dbReference type="Gene3D" id="3.20.20.30">
    <property type="entry name" value="Luciferase-like domain"/>
    <property type="match status" value="1"/>
</dbReference>
<keyword evidence="4" id="KW-1185">Reference proteome</keyword>
<evidence type="ECO:0000313" key="3">
    <source>
        <dbReference type="EMBL" id="QNN61870.1"/>
    </source>
</evidence>
<comment type="similarity">
    <text evidence="1">To bacterial alkanal monooxygenase alpha and beta chains.</text>
</comment>
<reference evidence="3 4" key="1">
    <citation type="submission" date="2020-08" db="EMBL/GenBank/DDBJ databases">
        <title>Genome sequence of Leucobacter denitrificans KACC 14055T.</title>
        <authorList>
            <person name="Hyun D.-W."/>
            <person name="Bae J.-W."/>
        </authorList>
    </citation>
    <scope>NUCLEOTIDE SEQUENCE [LARGE SCALE GENOMIC DNA]</scope>
    <source>
        <strain evidence="3 4">KACC 14055</strain>
    </source>
</reference>
<dbReference type="GO" id="GO:0016705">
    <property type="term" value="F:oxidoreductase activity, acting on paired donors, with incorporation or reduction of molecular oxygen"/>
    <property type="evidence" value="ECO:0007669"/>
    <property type="project" value="InterPro"/>
</dbReference>
<dbReference type="NCBIfam" id="TIGR03558">
    <property type="entry name" value="oxido_grp_1"/>
    <property type="match status" value="1"/>
</dbReference>
<dbReference type="Proteomes" id="UP000515934">
    <property type="component" value="Chromosome"/>
</dbReference>
<dbReference type="InterPro" id="IPR036661">
    <property type="entry name" value="Luciferase-like_sf"/>
</dbReference>
<sequence>MADLKLSFLDLATVERDGDIAAALAHSVELARAAEAGGYERIWYAEHHNMPTIASSAPAVLIAHIAAHTERIGLGSGGVMLPNHSPLVVAEQFGTLAELHPGRIHIGLGRAPGTDGATFRALRRTVQAADSFPQDVLELQALLGDELPRSGVNAYPGRGTKIPLTILGSSLFGANLAAQLGLPYSFASHFAPQALTQAVQHYRDNYQPSEAHPEPYVSAGVNVVAAESDQAAAELFGRAEVERIRSFLSRGRETPITTEQAEQLIDSPAAYEIRQMLHYSAVGGPERVREQLAEFAKLANADELVTVHPLPTREEQLASLRIAAPAAAAATV</sequence>
<feature type="domain" description="Luciferase-like" evidence="2">
    <location>
        <begin position="19"/>
        <end position="298"/>
    </location>
</feature>
<evidence type="ECO:0000313" key="4">
    <source>
        <dbReference type="Proteomes" id="UP000515934"/>
    </source>
</evidence>
<dbReference type="PANTHER" id="PTHR30137">
    <property type="entry name" value="LUCIFERASE-LIKE MONOOXYGENASE"/>
    <property type="match status" value="1"/>
</dbReference>
<dbReference type="SUPFAM" id="SSF51679">
    <property type="entry name" value="Bacterial luciferase-like"/>
    <property type="match status" value="1"/>
</dbReference>
<evidence type="ECO:0000256" key="1">
    <source>
        <dbReference type="ARBA" id="ARBA00007789"/>
    </source>
</evidence>
<dbReference type="InterPro" id="IPR050766">
    <property type="entry name" value="Bact_Lucif_Oxidored"/>
</dbReference>
<dbReference type="Pfam" id="PF00296">
    <property type="entry name" value="Bac_luciferase"/>
    <property type="match status" value="1"/>
</dbReference>
<proteinExistence type="predicted"/>
<protein>
    <submittedName>
        <fullName evidence="3">LLM class flavin-dependent oxidoreductase</fullName>
    </submittedName>
</protein>
<evidence type="ECO:0000259" key="2">
    <source>
        <dbReference type="Pfam" id="PF00296"/>
    </source>
</evidence>
<name>A0A7G9S1Z5_9MICO</name>
<dbReference type="AlphaFoldDB" id="A0A7G9S1Z5"/>
<organism evidence="3 4">
    <name type="scientific">Leucobacter denitrificans</name>
    <dbReference type="NCBI Taxonomy" id="683042"/>
    <lineage>
        <taxon>Bacteria</taxon>
        <taxon>Bacillati</taxon>
        <taxon>Actinomycetota</taxon>
        <taxon>Actinomycetes</taxon>
        <taxon>Micrococcales</taxon>
        <taxon>Microbacteriaceae</taxon>
        <taxon>Leucobacter</taxon>
    </lineage>
</organism>
<accession>A0A7G9S1Z5</accession>
<dbReference type="FunFam" id="3.20.20.30:FF:000002">
    <property type="entry name" value="LLM class flavin-dependent oxidoreductase"/>
    <property type="match status" value="1"/>
</dbReference>
<dbReference type="PANTHER" id="PTHR30137:SF6">
    <property type="entry name" value="LUCIFERASE-LIKE MONOOXYGENASE"/>
    <property type="match status" value="1"/>
</dbReference>
<gene>
    <name evidence="3" type="ORF">H9L06_05895</name>
</gene>
<dbReference type="RefSeq" id="WP_187554341.1">
    <property type="nucleotide sequence ID" value="NZ_CP060716.1"/>
</dbReference>
<dbReference type="GO" id="GO:0005829">
    <property type="term" value="C:cytosol"/>
    <property type="evidence" value="ECO:0007669"/>
    <property type="project" value="TreeGrafter"/>
</dbReference>
<dbReference type="InterPro" id="IPR011251">
    <property type="entry name" value="Luciferase-like_dom"/>
</dbReference>
<dbReference type="KEGG" id="ldn:H9L06_05895"/>
<dbReference type="InterPro" id="IPR019949">
    <property type="entry name" value="CmoO-like"/>
</dbReference>
<dbReference type="EMBL" id="CP060716">
    <property type="protein sequence ID" value="QNN61870.1"/>
    <property type="molecule type" value="Genomic_DNA"/>
</dbReference>